<dbReference type="Proteomes" id="UP000192674">
    <property type="component" value="Unassembled WGS sequence"/>
</dbReference>
<comment type="similarity">
    <text evidence="1 3">Belongs to the thiolase-like superfamily. Beta-ketoacyl-ACP synthases family.</text>
</comment>
<evidence type="ECO:0000259" key="4">
    <source>
        <dbReference type="PROSITE" id="PS52004"/>
    </source>
</evidence>
<dbReference type="Pfam" id="PF00109">
    <property type="entry name" value="ketoacyl-synt"/>
    <property type="match status" value="1"/>
</dbReference>
<name>A0A1W2FFP6_KIBAR</name>
<evidence type="ECO:0000256" key="3">
    <source>
        <dbReference type="RuleBase" id="RU003694"/>
    </source>
</evidence>
<proteinExistence type="inferred from homology"/>
<dbReference type="InterPro" id="IPR014031">
    <property type="entry name" value="Ketoacyl_synth_C"/>
</dbReference>
<dbReference type="InterPro" id="IPR018201">
    <property type="entry name" value="Ketoacyl_synth_AS"/>
</dbReference>
<dbReference type="InterPro" id="IPR014030">
    <property type="entry name" value="Ketoacyl_synth_N"/>
</dbReference>
<dbReference type="GO" id="GO:0005829">
    <property type="term" value="C:cytosol"/>
    <property type="evidence" value="ECO:0007669"/>
    <property type="project" value="TreeGrafter"/>
</dbReference>
<dbReference type="GO" id="GO:0006633">
    <property type="term" value="P:fatty acid biosynthetic process"/>
    <property type="evidence" value="ECO:0007669"/>
    <property type="project" value="InterPro"/>
</dbReference>
<dbReference type="PROSITE" id="PS00606">
    <property type="entry name" value="KS3_1"/>
    <property type="match status" value="1"/>
</dbReference>
<sequence length="428" mass="45483">MERTFDQRVVISGMGVVTCLGESVPEFWAGLLAGRSGITNWKNMDKRVECRVAGDLSDFDYHDHLDRVGRGYDAELTKAVKRLLRITPLSGQLAASAAVQAYVDAGLGRVTVDPDRVGHVLAGHNLNTPMITENSRIFADDPEYMAPLLGMVVLDTDVVGLVCELLQLRGPSLMVGGACASGNLAVLSGLDMIRSGRADVVVVTGAPVAMEPAVIHSWVEIEALTFRSFNDDPARASRPFDARREGFVPSEGAGAVVIETMASARRRGATVYAELLGGAAASDGSRQTRPHQDGQERAMRNALLDARVRAEQVDYVNAHATSTPLGDAVEVAAVKAVLGDRARSVPVNATKSMIGHSLTSAGVLELIATTLQIQHGVLHPTINQDEKDPELDLDFVPNEAREHAVTVAISNSFGFGGINSCLVVGCLG</sequence>
<dbReference type="Gene3D" id="3.40.47.10">
    <property type="match status" value="2"/>
</dbReference>
<dbReference type="SUPFAM" id="SSF53901">
    <property type="entry name" value="Thiolase-like"/>
    <property type="match status" value="2"/>
</dbReference>
<dbReference type="InterPro" id="IPR020841">
    <property type="entry name" value="PKS_Beta-ketoAc_synthase_dom"/>
</dbReference>
<reference evidence="5 6" key="1">
    <citation type="submission" date="2017-04" db="EMBL/GenBank/DDBJ databases">
        <authorList>
            <person name="Afonso C.L."/>
            <person name="Miller P.J."/>
            <person name="Scott M.A."/>
            <person name="Spackman E."/>
            <person name="Goraichik I."/>
            <person name="Dimitrov K.M."/>
            <person name="Suarez D.L."/>
            <person name="Swayne D.E."/>
        </authorList>
    </citation>
    <scope>NUCLEOTIDE SEQUENCE [LARGE SCALE GENOMIC DNA]</scope>
    <source>
        <strain evidence="5 6">DSM 43828</strain>
    </source>
</reference>
<dbReference type="PANTHER" id="PTHR11712">
    <property type="entry name" value="POLYKETIDE SYNTHASE-RELATED"/>
    <property type="match status" value="1"/>
</dbReference>
<feature type="domain" description="Ketosynthase family 3 (KS3)" evidence="4">
    <location>
        <begin position="6"/>
        <end position="426"/>
    </location>
</feature>
<evidence type="ECO:0000313" key="6">
    <source>
        <dbReference type="Proteomes" id="UP000192674"/>
    </source>
</evidence>
<dbReference type="InterPro" id="IPR000794">
    <property type="entry name" value="Beta-ketoacyl_synthase"/>
</dbReference>
<dbReference type="PANTHER" id="PTHR11712:SF336">
    <property type="entry name" value="3-OXOACYL-[ACYL-CARRIER-PROTEIN] SYNTHASE, MITOCHONDRIAL"/>
    <property type="match status" value="1"/>
</dbReference>
<protein>
    <submittedName>
        <fullName evidence="5">3-oxoacyl-[acyl-carrier-protein] synthase-1</fullName>
    </submittedName>
</protein>
<accession>A0A1W2FFP6</accession>
<keyword evidence="2 3" id="KW-0808">Transferase</keyword>
<dbReference type="PROSITE" id="PS52004">
    <property type="entry name" value="KS3_2"/>
    <property type="match status" value="1"/>
</dbReference>
<dbReference type="Pfam" id="PF02801">
    <property type="entry name" value="Ketoacyl-synt_C"/>
    <property type="match status" value="1"/>
</dbReference>
<dbReference type="OrthoDB" id="9808669at2"/>
<dbReference type="EMBL" id="FWXV01000006">
    <property type="protein sequence ID" value="SMD20398.1"/>
    <property type="molecule type" value="Genomic_DNA"/>
</dbReference>
<dbReference type="AlphaFoldDB" id="A0A1W2FFP6"/>
<evidence type="ECO:0000256" key="1">
    <source>
        <dbReference type="ARBA" id="ARBA00008467"/>
    </source>
</evidence>
<keyword evidence="6" id="KW-1185">Reference proteome</keyword>
<evidence type="ECO:0000256" key="2">
    <source>
        <dbReference type="ARBA" id="ARBA00022679"/>
    </source>
</evidence>
<dbReference type="CDD" id="cd00834">
    <property type="entry name" value="KAS_I_II"/>
    <property type="match status" value="1"/>
</dbReference>
<dbReference type="GO" id="GO:0004315">
    <property type="term" value="F:3-oxoacyl-[acyl-carrier-protein] synthase activity"/>
    <property type="evidence" value="ECO:0007669"/>
    <property type="project" value="InterPro"/>
</dbReference>
<dbReference type="RefSeq" id="WP_084430522.1">
    <property type="nucleotide sequence ID" value="NZ_FWXV01000006.1"/>
</dbReference>
<dbReference type="InterPro" id="IPR016039">
    <property type="entry name" value="Thiolase-like"/>
</dbReference>
<evidence type="ECO:0000313" key="5">
    <source>
        <dbReference type="EMBL" id="SMD20398.1"/>
    </source>
</evidence>
<dbReference type="SMART" id="SM00825">
    <property type="entry name" value="PKS_KS"/>
    <property type="match status" value="1"/>
</dbReference>
<organism evidence="5 6">
    <name type="scientific">Kibdelosporangium aridum</name>
    <dbReference type="NCBI Taxonomy" id="2030"/>
    <lineage>
        <taxon>Bacteria</taxon>
        <taxon>Bacillati</taxon>
        <taxon>Actinomycetota</taxon>
        <taxon>Actinomycetes</taxon>
        <taxon>Pseudonocardiales</taxon>
        <taxon>Pseudonocardiaceae</taxon>
        <taxon>Kibdelosporangium</taxon>
    </lineage>
</organism>
<gene>
    <name evidence="5" type="ORF">SAMN05661093_06412</name>
</gene>